<comment type="caution">
    <text evidence="10">The sequence shown here is derived from an EMBL/GenBank/DDBJ whole genome shotgun (WGS) entry which is preliminary data.</text>
</comment>
<evidence type="ECO:0000256" key="7">
    <source>
        <dbReference type="ARBA" id="ARBA00073639"/>
    </source>
</evidence>
<protein>
    <recommendedName>
        <fullName evidence="7 8">Peptide chain release factor 3</fullName>
        <shortName evidence="8">RF-3</shortName>
    </recommendedName>
</protein>
<dbReference type="InterPro" id="IPR027417">
    <property type="entry name" value="P-loop_NTPase"/>
</dbReference>
<evidence type="ECO:0000313" key="10">
    <source>
        <dbReference type="EMBL" id="KAA6301426.1"/>
    </source>
</evidence>
<keyword evidence="4 8" id="KW-0547">Nucleotide-binding</keyword>
<dbReference type="Gene3D" id="2.40.30.10">
    <property type="entry name" value="Translation factors"/>
    <property type="match status" value="1"/>
</dbReference>
<dbReference type="InterPro" id="IPR009000">
    <property type="entry name" value="Transl_B-barrel_sf"/>
</dbReference>
<evidence type="ECO:0000256" key="3">
    <source>
        <dbReference type="ARBA" id="ARBA00022490"/>
    </source>
</evidence>
<dbReference type="FunFam" id="3.30.70.3280:FF:000001">
    <property type="entry name" value="Peptide chain release factor 3"/>
    <property type="match status" value="1"/>
</dbReference>
<keyword evidence="6 8" id="KW-0342">GTP-binding</keyword>
<dbReference type="InterPro" id="IPR032090">
    <property type="entry name" value="RF3_C"/>
</dbReference>
<dbReference type="CDD" id="cd04169">
    <property type="entry name" value="RF3"/>
    <property type="match status" value="1"/>
</dbReference>
<feature type="binding site" evidence="8">
    <location>
        <begin position="18"/>
        <end position="25"/>
    </location>
    <ligand>
        <name>GTP</name>
        <dbReference type="ChEBI" id="CHEBI:37565"/>
    </ligand>
</feature>
<sequence length="536" mass="61268">MSELTNEIQRRRTFAIISHPDAGKTTLTEKLLLFGGAIHVAGAVKSNKIKKTATSDWMEIEKQRGISVATSVMGFDYNNYKINILDTPGHQDFAEDTYRTLTAVDSVIIVVDIAKGVEAQTRKLMEVCRMRKTPFMIFVNKMDRVGKDPFDLLDELEQELQIHVRPLSWPIEMGDKFKGVYNIYEEKLDLYTPSKQTITESVQINDLSSQELDAQIGEDLAKRLRADLELIEGVYPEAPSNSKGRGLESVDKYLRGDLAPVFFGSALNNFGVKELLDCFVRIAPSPRPVTAEERTVVPEKDPFSGFIFKIHANMDPNHRSCIAFLKICSGKFDRNANYRHIRHDKWMKFSQATAFMAQKKETVDEAYAGDIIGLPDTGNFKIGDTLTSGEILHFKGLPSFSPEMFKYIENADPMKTKQLTKGIDQLMDEGVAQLFTNQYNGRKIIGTVGQLQFEVIQYRLLHEYGAQCRWEALNLYKACWVESDLPEELENFKKRKYQYMALDKQGRDVFLADSNYVLQMAQQDFPKIRFHFRSEF</sequence>
<dbReference type="GO" id="GO:0006449">
    <property type="term" value="P:regulation of translational termination"/>
    <property type="evidence" value="ECO:0007669"/>
    <property type="project" value="UniProtKB-UniRule"/>
</dbReference>
<organism evidence="10 11">
    <name type="scientific">Candidatus Ordinivivax streblomastigis</name>
    <dbReference type="NCBI Taxonomy" id="2540710"/>
    <lineage>
        <taxon>Bacteria</taxon>
        <taxon>Pseudomonadati</taxon>
        <taxon>Bacteroidota</taxon>
        <taxon>Bacteroidia</taxon>
        <taxon>Bacteroidales</taxon>
        <taxon>Candidatus Ordinivivax</taxon>
    </lineage>
</organism>
<dbReference type="AlphaFoldDB" id="A0A5M8NZ63"/>
<accession>A0A5M8NZ63</accession>
<evidence type="ECO:0000256" key="6">
    <source>
        <dbReference type="ARBA" id="ARBA00023134"/>
    </source>
</evidence>
<name>A0A5M8NZ63_9BACT</name>
<evidence type="ECO:0000259" key="9">
    <source>
        <dbReference type="PROSITE" id="PS51722"/>
    </source>
</evidence>
<dbReference type="InterPro" id="IPR035647">
    <property type="entry name" value="EFG_III/V"/>
</dbReference>
<evidence type="ECO:0000256" key="4">
    <source>
        <dbReference type="ARBA" id="ARBA00022741"/>
    </source>
</evidence>
<dbReference type="Gene3D" id="3.30.70.3280">
    <property type="entry name" value="Peptide chain release factor 3, domain III"/>
    <property type="match status" value="1"/>
</dbReference>
<proteinExistence type="inferred from homology"/>
<dbReference type="Pfam" id="PF00009">
    <property type="entry name" value="GTP_EFTU"/>
    <property type="match status" value="1"/>
</dbReference>
<dbReference type="PROSITE" id="PS51722">
    <property type="entry name" value="G_TR_2"/>
    <property type="match status" value="1"/>
</dbReference>
<dbReference type="InterPro" id="IPR038467">
    <property type="entry name" value="RF3_dom_3_sf"/>
</dbReference>
<comment type="function">
    <text evidence="8">Increases the formation of ribosomal termination complexes and stimulates activities of RF-1 and RF-2. It binds guanine nucleotides and has strong preference for UGA stop codons. It may interact directly with the ribosome. The stimulation of RF-1 and RF-2 is significantly reduced by GTP and GDP, but not by GMP.</text>
</comment>
<dbReference type="CDD" id="cd16259">
    <property type="entry name" value="RF3_III"/>
    <property type="match status" value="1"/>
</dbReference>
<gene>
    <name evidence="8" type="primary">prfC</name>
    <name evidence="10" type="ORF">EZS26_002413</name>
</gene>
<keyword evidence="3 8" id="KW-0963">Cytoplasm</keyword>
<dbReference type="Pfam" id="PF16658">
    <property type="entry name" value="RF3_C"/>
    <property type="match status" value="1"/>
</dbReference>
<dbReference type="PANTHER" id="PTHR43556">
    <property type="entry name" value="PEPTIDE CHAIN RELEASE FACTOR RF3"/>
    <property type="match status" value="1"/>
</dbReference>
<dbReference type="GO" id="GO:0005829">
    <property type="term" value="C:cytosol"/>
    <property type="evidence" value="ECO:0007669"/>
    <property type="project" value="TreeGrafter"/>
</dbReference>
<keyword evidence="5 8" id="KW-0648">Protein biosynthesis</keyword>
<dbReference type="GO" id="GO:0016150">
    <property type="term" value="F:translation release factor activity, codon nonspecific"/>
    <property type="evidence" value="ECO:0007669"/>
    <property type="project" value="TreeGrafter"/>
</dbReference>
<dbReference type="InterPro" id="IPR004548">
    <property type="entry name" value="PrfC"/>
</dbReference>
<dbReference type="SUPFAM" id="SSF54980">
    <property type="entry name" value="EF-G C-terminal domain-like"/>
    <property type="match status" value="1"/>
</dbReference>
<feature type="binding site" evidence="8">
    <location>
        <begin position="140"/>
        <end position="143"/>
    </location>
    <ligand>
        <name>GTP</name>
        <dbReference type="ChEBI" id="CHEBI:37565"/>
    </ligand>
</feature>
<evidence type="ECO:0000256" key="1">
    <source>
        <dbReference type="ARBA" id="ARBA00004496"/>
    </source>
</evidence>
<comment type="subcellular location">
    <subcellularLocation>
        <location evidence="1 8">Cytoplasm</location>
    </subcellularLocation>
</comment>
<dbReference type="SUPFAM" id="SSF52540">
    <property type="entry name" value="P-loop containing nucleoside triphosphate hydrolases"/>
    <property type="match status" value="1"/>
</dbReference>
<dbReference type="GO" id="GO:0005525">
    <property type="term" value="F:GTP binding"/>
    <property type="evidence" value="ECO:0007669"/>
    <property type="project" value="UniProtKB-UniRule"/>
</dbReference>
<feature type="binding site" evidence="8">
    <location>
        <begin position="86"/>
        <end position="90"/>
    </location>
    <ligand>
        <name>GTP</name>
        <dbReference type="ChEBI" id="CHEBI:37565"/>
    </ligand>
</feature>
<dbReference type="InterPro" id="IPR000795">
    <property type="entry name" value="T_Tr_GTP-bd_dom"/>
</dbReference>
<dbReference type="PRINTS" id="PR00315">
    <property type="entry name" value="ELONGATNFCT"/>
</dbReference>
<dbReference type="InterPro" id="IPR005225">
    <property type="entry name" value="Small_GTP-bd"/>
</dbReference>
<comment type="similarity">
    <text evidence="2 8">Belongs to the TRAFAC class translation factor GTPase superfamily. Classic translation factor GTPase family. PrfC subfamily.</text>
</comment>
<dbReference type="Gene3D" id="3.40.50.300">
    <property type="entry name" value="P-loop containing nucleotide triphosphate hydrolases"/>
    <property type="match status" value="1"/>
</dbReference>
<dbReference type="Pfam" id="PF22042">
    <property type="entry name" value="EF-G_D2"/>
    <property type="match status" value="1"/>
</dbReference>
<dbReference type="GO" id="GO:0003924">
    <property type="term" value="F:GTPase activity"/>
    <property type="evidence" value="ECO:0007669"/>
    <property type="project" value="InterPro"/>
</dbReference>
<dbReference type="GO" id="GO:0016149">
    <property type="term" value="F:translation release factor activity, codon specific"/>
    <property type="evidence" value="ECO:0007669"/>
    <property type="project" value="UniProtKB-UniRule"/>
</dbReference>
<dbReference type="NCBIfam" id="TIGR00231">
    <property type="entry name" value="small_GTP"/>
    <property type="match status" value="1"/>
</dbReference>
<dbReference type="InterPro" id="IPR041732">
    <property type="entry name" value="RF3_GTP-bd"/>
</dbReference>
<dbReference type="FunFam" id="3.40.50.300:FF:000542">
    <property type="entry name" value="Peptide chain release factor 3"/>
    <property type="match status" value="1"/>
</dbReference>
<dbReference type="PROSITE" id="PS00301">
    <property type="entry name" value="G_TR_1"/>
    <property type="match status" value="1"/>
</dbReference>
<reference evidence="10 11" key="1">
    <citation type="submission" date="2019-03" db="EMBL/GenBank/DDBJ databases">
        <title>Single cell metagenomics reveals metabolic interactions within the superorganism composed of flagellate Streblomastix strix and complex community of Bacteroidetes bacteria on its surface.</title>
        <authorList>
            <person name="Treitli S.C."/>
            <person name="Kolisko M."/>
            <person name="Husnik F."/>
            <person name="Keeling P."/>
            <person name="Hampl V."/>
        </authorList>
    </citation>
    <scope>NUCLEOTIDE SEQUENCE [LARGE SCALE GENOMIC DNA]</scope>
    <source>
        <strain evidence="10">St1</strain>
    </source>
</reference>
<dbReference type="NCBIfam" id="TIGR00503">
    <property type="entry name" value="prfC"/>
    <property type="match status" value="1"/>
</dbReference>
<dbReference type="InterPro" id="IPR031157">
    <property type="entry name" value="G_TR_CS"/>
</dbReference>
<evidence type="ECO:0000256" key="2">
    <source>
        <dbReference type="ARBA" id="ARBA00009978"/>
    </source>
</evidence>
<dbReference type="NCBIfam" id="NF001964">
    <property type="entry name" value="PRK00741.1"/>
    <property type="match status" value="1"/>
</dbReference>
<dbReference type="SUPFAM" id="SSF50447">
    <property type="entry name" value="Translation proteins"/>
    <property type="match status" value="1"/>
</dbReference>
<evidence type="ECO:0000256" key="8">
    <source>
        <dbReference type="HAMAP-Rule" id="MF_00072"/>
    </source>
</evidence>
<dbReference type="PANTHER" id="PTHR43556:SF2">
    <property type="entry name" value="PEPTIDE CHAIN RELEASE FACTOR RF3"/>
    <property type="match status" value="1"/>
</dbReference>
<evidence type="ECO:0000256" key="5">
    <source>
        <dbReference type="ARBA" id="ARBA00022917"/>
    </source>
</evidence>
<evidence type="ECO:0000313" key="11">
    <source>
        <dbReference type="Proteomes" id="UP000324575"/>
    </source>
</evidence>
<feature type="domain" description="Tr-type G" evidence="9">
    <location>
        <begin position="9"/>
        <end position="287"/>
    </location>
</feature>
<dbReference type="Proteomes" id="UP000324575">
    <property type="component" value="Unassembled WGS sequence"/>
</dbReference>
<dbReference type="HAMAP" id="MF_00072">
    <property type="entry name" value="Rel_fac_3"/>
    <property type="match status" value="1"/>
</dbReference>
<dbReference type="EMBL" id="SNRX01000019">
    <property type="protein sequence ID" value="KAA6301426.1"/>
    <property type="molecule type" value="Genomic_DNA"/>
</dbReference>
<dbReference type="InterPro" id="IPR053905">
    <property type="entry name" value="EF-G-like_DII"/>
</dbReference>